<dbReference type="SUPFAM" id="SSF46785">
    <property type="entry name" value="Winged helix' DNA-binding domain"/>
    <property type="match status" value="1"/>
</dbReference>
<protein>
    <recommendedName>
        <fullName evidence="4">HTH marR-type domain-containing protein</fullName>
    </recommendedName>
</protein>
<organism evidence="5 6">
    <name type="scientific">Brevibacillus reuszeri</name>
    <dbReference type="NCBI Taxonomy" id="54915"/>
    <lineage>
        <taxon>Bacteria</taxon>
        <taxon>Bacillati</taxon>
        <taxon>Bacillota</taxon>
        <taxon>Bacilli</taxon>
        <taxon>Bacillales</taxon>
        <taxon>Paenibacillaceae</taxon>
        <taxon>Brevibacillus</taxon>
    </lineage>
</organism>
<name>A0ABQ0THT1_9BACL</name>
<dbReference type="Pfam" id="PF12802">
    <property type="entry name" value="MarR_2"/>
    <property type="match status" value="1"/>
</dbReference>
<evidence type="ECO:0000313" key="5">
    <source>
        <dbReference type="EMBL" id="GED67352.1"/>
    </source>
</evidence>
<dbReference type="EMBL" id="BJON01000004">
    <property type="protein sequence ID" value="GED67352.1"/>
    <property type="molecule type" value="Genomic_DNA"/>
</dbReference>
<evidence type="ECO:0000256" key="1">
    <source>
        <dbReference type="ARBA" id="ARBA00023015"/>
    </source>
</evidence>
<keyword evidence="1" id="KW-0805">Transcription regulation</keyword>
<evidence type="ECO:0000313" key="6">
    <source>
        <dbReference type="Proteomes" id="UP000319578"/>
    </source>
</evidence>
<dbReference type="PROSITE" id="PS50995">
    <property type="entry name" value="HTH_MARR_2"/>
    <property type="match status" value="1"/>
</dbReference>
<keyword evidence="6" id="KW-1185">Reference proteome</keyword>
<reference evidence="5 6" key="1">
    <citation type="submission" date="2019-06" db="EMBL/GenBank/DDBJ databases">
        <title>Whole genome shotgun sequence of Brevibacillus reuszeri NBRC 15719.</title>
        <authorList>
            <person name="Hosoyama A."/>
            <person name="Uohara A."/>
            <person name="Ohji S."/>
            <person name="Ichikawa N."/>
        </authorList>
    </citation>
    <scope>NUCLEOTIDE SEQUENCE [LARGE SCALE GENOMIC DNA]</scope>
    <source>
        <strain evidence="5 6">NBRC 15719</strain>
    </source>
</reference>
<proteinExistence type="predicted"/>
<dbReference type="PANTHER" id="PTHR42756:SF1">
    <property type="entry name" value="TRANSCRIPTIONAL REPRESSOR OF EMRAB OPERON"/>
    <property type="match status" value="1"/>
</dbReference>
<evidence type="ECO:0000259" key="4">
    <source>
        <dbReference type="PROSITE" id="PS50995"/>
    </source>
</evidence>
<dbReference type="InterPro" id="IPR036390">
    <property type="entry name" value="WH_DNA-bd_sf"/>
</dbReference>
<feature type="domain" description="HTH marR-type" evidence="4">
    <location>
        <begin position="24"/>
        <end position="155"/>
    </location>
</feature>
<dbReference type="InterPro" id="IPR000835">
    <property type="entry name" value="HTH_MarR-typ"/>
</dbReference>
<dbReference type="InterPro" id="IPR036388">
    <property type="entry name" value="WH-like_DNA-bd_sf"/>
</dbReference>
<gene>
    <name evidence="5" type="ORF">BRE01_10540</name>
</gene>
<dbReference type="PANTHER" id="PTHR42756">
    <property type="entry name" value="TRANSCRIPTIONAL REGULATOR, MARR"/>
    <property type="match status" value="1"/>
</dbReference>
<evidence type="ECO:0000256" key="2">
    <source>
        <dbReference type="ARBA" id="ARBA00023125"/>
    </source>
</evidence>
<sequence>MLLTISSLKLFVKRGVDPAKMRERDELSKLLSSMVHKFIISYGKILDSDMSGSQVYILEILAEEGAVKSSELAERLFISLPAVTNLANKLVKKGYIERQIPETDRRVTLLAITPLGQEILDMINNRYATLTDALWANFSDEELGELLQSYKKMVANLEEHQKHKE</sequence>
<accession>A0ABQ0THT1</accession>
<keyword evidence="2" id="KW-0238">DNA-binding</keyword>
<keyword evidence="3" id="KW-0804">Transcription</keyword>
<comment type="caution">
    <text evidence="5">The sequence shown here is derived from an EMBL/GenBank/DDBJ whole genome shotgun (WGS) entry which is preliminary data.</text>
</comment>
<dbReference type="PROSITE" id="PS01117">
    <property type="entry name" value="HTH_MARR_1"/>
    <property type="match status" value="1"/>
</dbReference>
<dbReference type="SMART" id="SM00347">
    <property type="entry name" value="HTH_MARR"/>
    <property type="match status" value="1"/>
</dbReference>
<dbReference type="Proteomes" id="UP000319578">
    <property type="component" value="Unassembled WGS sequence"/>
</dbReference>
<dbReference type="Gene3D" id="1.10.10.10">
    <property type="entry name" value="Winged helix-like DNA-binding domain superfamily/Winged helix DNA-binding domain"/>
    <property type="match status" value="1"/>
</dbReference>
<dbReference type="PRINTS" id="PR00598">
    <property type="entry name" value="HTHMARR"/>
</dbReference>
<evidence type="ECO:0000256" key="3">
    <source>
        <dbReference type="ARBA" id="ARBA00023163"/>
    </source>
</evidence>
<dbReference type="InterPro" id="IPR023187">
    <property type="entry name" value="Tscrpt_reg_MarR-type_CS"/>
</dbReference>